<dbReference type="GO" id="GO:0008483">
    <property type="term" value="F:transaminase activity"/>
    <property type="evidence" value="ECO:0007669"/>
    <property type="project" value="UniProtKB-KW"/>
</dbReference>
<dbReference type="SUPFAM" id="SSF52317">
    <property type="entry name" value="Class I glutamine amidotransferase-like"/>
    <property type="match status" value="1"/>
</dbReference>
<dbReference type="Pfam" id="PF00117">
    <property type="entry name" value="GATase"/>
    <property type="match status" value="1"/>
</dbReference>
<reference evidence="3" key="1">
    <citation type="journal article" date="2019" name="Int. J. Syst. Evol. Microbiol.">
        <title>The Global Catalogue of Microorganisms (GCM) 10K type strain sequencing project: providing services to taxonomists for standard genome sequencing and annotation.</title>
        <authorList>
            <consortium name="The Broad Institute Genomics Platform"/>
            <consortium name="The Broad Institute Genome Sequencing Center for Infectious Disease"/>
            <person name="Wu L."/>
            <person name="Ma J."/>
        </authorList>
    </citation>
    <scope>NUCLEOTIDE SEQUENCE [LARGE SCALE GENOMIC DNA]</scope>
    <source>
        <strain evidence="3">NBRC 113072</strain>
    </source>
</reference>
<proteinExistence type="predicted"/>
<dbReference type="PANTHER" id="PTHR42695:SF5">
    <property type="entry name" value="GLUTAMINE AMIDOTRANSFERASE YLR126C-RELATED"/>
    <property type="match status" value="1"/>
</dbReference>
<dbReference type="PANTHER" id="PTHR42695">
    <property type="entry name" value="GLUTAMINE AMIDOTRANSFERASE YLR126C-RELATED"/>
    <property type="match status" value="1"/>
</dbReference>
<dbReference type="Proteomes" id="UP001157126">
    <property type="component" value="Unassembled WGS sequence"/>
</dbReference>
<keyword evidence="3" id="KW-1185">Reference proteome</keyword>
<feature type="domain" description="Glutamine amidotransferase" evidence="1">
    <location>
        <begin position="42"/>
        <end position="178"/>
    </location>
</feature>
<keyword evidence="2" id="KW-0808">Transferase</keyword>
<evidence type="ECO:0000313" key="3">
    <source>
        <dbReference type="Proteomes" id="UP001157126"/>
    </source>
</evidence>
<dbReference type="InterPro" id="IPR044992">
    <property type="entry name" value="ChyE-like"/>
</dbReference>
<protein>
    <submittedName>
        <fullName evidence="2">Aminotransferase</fullName>
    </submittedName>
</protein>
<organism evidence="2 3">
    <name type="scientific">Mobilicoccus caccae</name>
    <dbReference type="NCBI Taxonomy" id="1859295"/>
    <lineage>
        <taxon>Bacteria</taxon>
        <taxon>Bacillati</taxon>
        <taxon>Actinomycetota</taxon>
        <taxon>Actinomycetes</taxon>
        <taxon>Micrococcales</taxon>
        <taxon>Dermatophilaceae</taxon>
        <taxon>Mobilicoccus</taxon>
    </lineage>
</organism>
<dbReference type="EMBL" id="BSUO01000001">
    <property type="protein sequence ID" value="GMA38799.1"/>
    <property type="molecule type" value="Genomic_DNA"/>
</dbReference>
<dbReference type="CDD" id="cd01741">
    <property type="entry name" value="GATase1_1"/>
    <property type="match status" value="1"/>
</dbReference>
<sequence length="233" mass="24733">MSILVVQHEADAPAGLLIADDGPPTHVVRPYQGEDLPPSVAGHSGLIVLGGEMNAYQDAEYPWLAPTKGLIREAIGAGIPTLLVCLGHQLGAVALGGTVERHPDPLWGVFPVRLTDAGREDPLFAHLRADARVVHWNGDLVTVPPAGATVLAHDPRGGIQVLRYGPRAWGVQCHPEVDVDIVGSWAASQSEEREAGSVARAEAAMVEIRREMPAVHRAWAPVLAAFADLATPR</sequence>
<gene>
    <name evidence="2" type="ORF">GCM10025883_08440</name>
</gene>
<name>A0ABQ6ILI4_9MICO</name>
<accession>A0ABQ6ILI4</accession>
<dbReference type="Gene3D" id="3.40.50.880">
    <property type="match status" value="1"/>
</dbReference>
<dbReference type="InterPro" id="IPR017926">
    <property type="entry name" value="GATASE"/>
</dbReference>
<dbReference type="InterPro" id="IPR029062">
    <property type="entry name" value="Class_I_gatase-like"/>
</dbReference>
<keyword evidence="2" id="KW-0032">Aminotransferase</keyword>
<dbReference type="RefSeq" id="WP_284302836.1">
    <property type="nucleotide sequence ID" value="NZ_BSUO01000001.1"/>
</dbReference>
<evidence type="ECO:0000313" key="2">
    <source>
        <dbReference type="EMBL" id="GMA38799.1"/>
    </source>
</evidence>
<dbReference type="PROSITE" id="PS51273">
    <property type="entry name" value="GATASE_TYPE_1"/>
    <property type="match status" value="1"/>
</dbReference>
<evidence type="ECO:0000259" key="1">
    <source>
        <dbReference type="Pfam" id="PF00117"/>
    </source>
</evidence>
<comment type="caution">
    <text evidence="2">The sequence shown here is derived from an EMBL/GenBank/DDBJ whole genome shotgun (WGS) entry which is preliminary data.</text>
</comment>